<proteinExistence type="inferred from homology"/>
<keyword evidence="9 14" id="KW-0472">Membrane</keyword>
<keyword evidence="13" id="KW-0175">Coiled coil</keyword>
<dbReference type="PANTHER" id="PTHR18937:SF172">
    <property type="entry name" value="STRUCTURAL MAINTENANCE OF CHROMOSOMES PROTEIN"/>
    <property type="match status" value="1"/>
</dbReference>
<dbReference type="Pfam" id="PF02463">
    <property type="entry name" value="SMC_N"/>
    <property type="match status" value="1"/>
</dbReference>
<dbReference type="GO" id="GO:0007076">
    <property type="term" value="P:mitotic chromosome condensation"/>
    <property type="evidence" value="ECO:0007669"/>
    <property type="project" value="TreeGrafter"/>
</dbReference>
<feature type="coiled-coil region" evidence="13">
    <location>
        <begin position="392"/>
        <end position="426"/>
    </location>
</feature>
<feature type="transmembrane region" description="Helical" evidence="14">
    <location>
        <begin position="12"/>
        <end position="31"/>
    </location>
</feature>
<gene>
    <name evidence="16" type="primary">SMC4</name>
    <name evidence="16" type="ORF">NBO_16g0013</name>
</gene>
<dbReference type="OrthoDB" id="3222at2759"/>
<feature type="transmembrane region" description="Helical" evidence="14">
    <location>
        <begin position="224"/>
        <end position="246"/>
    </location>
</feature>
<dbReference type="AlphaFoldDB" id="R0KWX0"/>
<comment type="similarity">
    <text evidence="12">Belongs to the MIP/aquaporin (TC 1.A.8) family.</text>
</comment>
<reference evidence="16 17" key="1">
    <citation type="journal article" date="2013" name="BMC Genomics">
        <title>Comparative genomics of parasitic silkworm microsporidia reveal an association between genome expansion and host adaptation.</title>
        <authorList>
            <person name="Pan G."/>
            <person name="Xu J."/>
            <person name="Li T."/>
            <person name="Xia Q."/>
            <person name="Liu S.L."/>
            <person name="Zhang G."/>
            <person name="Li S."/>
            <person name="Li C."/>
            <person name="Liu H."/>
            <person name="Yang L."/>
            <person name="Liu T."/>
            <person name="Zhang X."/>
            <person name="Wu Z."/>
            <person name="Fan W."/>
            <person name="Dang X."/>
            <person name="Xiang H."/>
            <person name="Tao M."/>
            <person name="Li Y."/>
            <person name="Hu J."/>
            <person name="Li Z."/>
            <person name="Lin L."/>
            <person name="Luo J."/>
            <person name="Geng L."/>
            <person name="Wang L."/>
            <person name="Long M."/>
            <person name="Wan Y."/>
            <person name="He N."/>
            <person name="Zhang Z."/>
            <person name="Lu C."/>
            <person name="Keeling P.J."/>
            <person name="Wang J."/>
            <person name="Xiang Z."/>
            <person name="Zhou Z."/>
        </authorList>
    </citation>
    <scope>NUCLEOTIDE SEQUENCE [LARGE SCALE GENOMIC DNA]</scope>
    <source>
        <strain evidence="17">CQ1 / CVCC 102059</strain>
    </source>
</reference>
<protein>
    <recommendedName>
        <fullName evidence="3">Aquaporin</fullName>
    </recommendedName>
</protein>
<dbReference type="GO" id="GO:0005524">
    <property type="term" value="F:ATP binding"/>
    <property type="evidence" value="ECO:0007669"/>
    <property type="project" value="UniProtKB-KW"/>
</dbReference>
<dbReference type="PROSITE" id="PS00221">
    <property type="entry name" value="MIP"/>
    <property type="match status" value="1"/>
</dbReference>
<dbReference type="Pfam" id="PF00230">
    <property type="entry name" value="MIP"/>
    <property type="match status" value="1"/>
</dbReference>
<evidence type="ECO:0000256" key="1">
    <source>
        <dbReference type="ARBA" id="ARBA00004123"/>
    </source>
</evidence>
<dbReference type="Proteomes" id="UP000016927">
    <property type="component" value="Unassembled WGS sequence"/>
</dbReference>
<feature type="transmembrane region" description="Helical" evidence="14">
    <location>
        <begin position="87"/>
        <end position="113"/>
    </location>
</feature>
<evidence type="ECO:0000256" key="6">
    <source>
        <dbReference type="ARBA" id="ARBA00022741"/>
    </source>
</evidence>
<feature type="transmembrane region" description="Helical" evidence="14">
    <location>
        <begin position="133"/>
        <end position="154"/>
    </location>
</feature>
<dbReference type="SMR" id="R0KWX0"/>
<feature type="transmembrane region" description="Helical" evidence="14">
    <location>
        <begin position="43"/>
        <end position="66"/>
    </location>
</feature>
<dbReference type="InterPro" id="IPR000425">
    <property type="entry name" value="MIP"/>
</dbReference>
<evidence type="ECO:0000256" key="13">
    <source>
        <dbReference type="SAM" id="Coils"/>
    </source>
</evidence>
<dbReference type="HOGENOM" id="CLU_561495_0_0_1"/>
<comment type="function">
    <text evidence="11">Water channel required to facilitate the transport of water across membranes. Involved in osmotolerance.</text>
</comment>
<comment type="subcellular location">
    <subcellularLocation>
        <location evidence="2">Membrane</location>
        <topology evidence="2">Multi-pass membrane protein</topology>
    </subcellularLocation>
    <subcellularLocation>
        <location evidence="1">Nucleus</location>
    </subcellularLocation>
</comment>
<feature type="transmembrane region" description="Helical" evidence="14">
    <location>
        <begin position="184"/>
        <end position="204"/>
    </location>
</feature>
<dbReference type="InterPro" id="IPR023271">
    <property type="entry name" value="Aquaporin-like"/>
</dbReference>
<dbReference type="InterPro" id="IPR003395">
    <property type="entry name" value="RecF/RecN/SMC_N"/>
</dbReference>
<dbReference type="InterPro" id="IPR027417">
    <property type="entry name" value="P-loop_NTPase"/>
</dbReference>
<evidence type="ECO:0000256" key="9">
    <source>
        <dbReference type="ARBA" id="ARBA00023136"/>
    </source>
</evidence>
<evidence type="ECO:0000259" key="15">
    <source>
        <dbReference type="Pfam" id="PF02463"/>
    </source>
</evidence>
<dbReference type="Gene3D" id="1.20.1080.10">
    <property type="entry name" value="Glycerol uptake facilitator protein"/>
    <property type="match status" value="1"/>
</dbReference>
<dbReference type="PANTHER" id="PTHR18937">
    <property type="entry name" value="STRUCTURAL MAINTENANCE OF CHROMOSOMES SMC FAMILY MEMBER"/>
    <property type="match status" value="1"/>
</dbReference>
<dbReference type="GO" id="GO:0000796">
    <property type="term" value="C:condensin complex"/>
    <property type="evidence" value="ECO:0007669"/>
    <property type="project" value="TreeGrafter"/>
</dbReference>
<keyword evidence="4 12" id="KW-0813">Transport</keyword>
<evidence type="ECO:0000313" key="16">
    <source>
        <dbReference type="EMBL" id="EOB14727.1"/>
    </source>
</evidence>
<evidence type="ECO:0000256" key="4">
    <source>
        <dbReference type="ARBA" id="ARBA00022448"/>
    </source>
</evidence>
<keyword evidence="17" id="KW-1185">Reference proteome</keyword>
<evidence type="ECO:0000256" key="10">
    <source>
        <dbReference type="ARBA" id="ARBA00023242"/>
    </source>
</evidence>
<dbReference type="VEuPathDB" id="MicrosporidiaDB:NBO_16g0013"/>
<evidence type="ECO:0000256" key="3">
    <source>
        <dbReference type="ARBA" id="ARBA00021615"/>
    </source>
</evidence>
<dbReference type="InterPro" id="IPR022357">
    <property type="entry name" value="MIP_CS"/>
</dbReference>
<evidence type="ECO:0000256" key="11">
    <source>
        <dbReference type="ARBA" id="ARBA00024994"/>
    </source>
</evidence>
<evidence type="ECO:0000256" key="14">
    <source>
        <dbReference type="SAM" id="Phobius"/>
    </source>
</evidence>
<organism evidence="16 17">
    <name type="scientific">Nosema bombycis (strain CQ1 / CVCC 102059)</name>
    <name type="common">Microsporidian parasite</name>
    <name type="synonym">Pebrine of silkworm</name>
    <dbReference type="NCBI Taxonomy" id="578461"/>
    <lineage>
        <taxon>Eukaryota</taxon>
        <taxon>Fungi</taxon>
        <taxon>Fungi incertae sedis</taxon>
        <taxon>Microsporidia</taxon>
        <taxon>Nosematidae</taxon>
        <taxon>Nosema</taxon>
    </lineage>
</organism>
<dbReference type="SUPFAM" id="SSF81338">
    <property type="entry name" value="Aquaporin-like"/>
    <property type="match status" value="1"/>
</dbReference>
<keyword evidence="6" id="KW-0547">Nucleotide-binding</keyword>
<dbReference type="PRINTS" id="PR00783">
    <property type="entry name" value="MINTRINSICP"/>
</dbReference>
<evidence type="ECO:0000256" key="5">
    <source>
        <dbReference type="ARBA" id="ARBA00022692"/>
    </source>
</evidence>
<keyword evidence="5 12" id="KW-0812">Transmembrane</keyword>
<keyword evidence="8 14" id="KW-1133">Transmembrane helix</keyword>
<dbReference type="EMBL" id="KB908924">
    <property type="protein sequence ID" value="EOB14727.1"/>
    <property type="molecule type" value="Genomic_DNA"/>
</dbReference>
<dbReference type="GO" id="GO:0016020">
    <property type="term" value="C:membrane"/>
    <property type="evidence" value="ECO:0007669"/>
    <property type="project" value="UniProtKB-SubCell"/>
</dbReference>
<dbReference type="STRING" id="578461.R0KWX0"/>
<dbReference type="Gene3D" id="3.40.50.300">
    <property type="entry name" value="P-loop containing nucleotide triphosphate hydrolases"/>
    <property type="match status" value="1"/>
</dbReference>
<feature type="domain" description="RecF/RecN/SMC N-terminal" evidence="15">
    <location>
        <begin position="246"/>
        <end position="354"/>
    </location>
</feature>
<sequence length="486" mass="54077">MVSRNILKTQAILGEMFAAFVFGFAVYSALVGTSQTENTSASIIIGVTLGFAGVAVIYSFCDVTIAHFNPALTLTALLTGKIEIIMGFFYILAQFIGFILAALAVVACFPGAYRDKLDIMRPKFVYTDTRDGTVFASELFLTAILVYVAFAVGINPYQSPKDEEGAPLDPDEEIAFGRKITAPIAIGFTLGFLGLCSLSSSGGAFNPALVFAPCLLNGRWTHSWVYLLAEFAGGIIGGLLQSTIFYKGTHTIKDIDKSFTAIVGPNGSGKSNVIDSILFVLGFRAKKMRHQQVTDLIYSDGQRESEAFVELIFNKFRVKRSINLNKSTKYFLDNSETTSSNIIKIMMEEGVDMEFNRFLILQGEIESIAMMKPKESSSKDGLLEFLENIIGTSSYKKEIEDVQNEIKNLEQLKTDAQTSLNFIKKDYDHAEILKNQNEKAVKEKIDFLIKNNELFNLKNILLTQKKIEAEDLKNKFQMNRKFKINK</sequence>
<name>R0KWX0_NOSB1</name>
<evidence type="ECO:0000256" key="2">
    <source>
        <dbReference type="ARBA" id="ARBA00004141"/>
    </source>
</evidence>
<keyword evidence="10" id="KW-0539">Nucleus</keyword>
<dbReference type="GO" id="GO:0015267">
    <property type="term" value="F:channel activity"/>
    <property type="evidence" value="ECO:0007669"/>
    <property type="project" value="InterPro"/>
</dbReference>
<evidence type="ECO:0000256" key="12">
    <source>
        <dbReference type="RuleBase" id="RU000477"/>
    </source>
</evidence>
<accession>R0KWX0</accession>
<evidence type="ECO:0000256" key="8">
    <source>
        <dbReference type="ARBA" id="ARBA00022989"/>
    </source>
</evidence>
<keyword evidence="7" id="KW-0067">ATP-binding</keyword>
<dbReference type="SUPFAM" id="SSF52540">
    <property type="entry name" value="P-loop containing nucleoside triphosphate hydrolases"/>
    <property type="match status" value="1"/>
</dbReference>
<evidence type="ECO:0000313" key="17">
    <source>
        <dbReference type="Proteomes" id="UP000016927"/>
    </source>
</evidence>
<feature type="non-terminal residue" evidence="16">
    <location>
        <position position="486"/>
    </location>
</feature>
<evidence type="ECO:0000256" key="7">
    <source>
        <dbReference type="ARBA" id="ARBA00022840"/>
    </source>
</evidence>
<dbReference type="GO" id="GO:0005634">
    <property type="term" value="C:nucleus"/>
    <property type="evidence" value="ECO:0007669"/>
    <property type="project" value="UniProtKB-SubCell"/>
</dbReference>